<dbReference type="InterPro" id="IPR036869">
    <property type="entry name" value="J_dom_sf"/>
</dbReference>
<proteinExistence type="predicted"/>
<comment type="caution">
    <text evidence="3">The sequence shown here is derived from an EMBL/GenBank/DDBJ whole genome shotgun (WGS) entry which is preliminary data.</text>
</comment>
<organism evidence="3 4">
    <name type="scientific">Natronoglomus mannanivorans</name>
    <dbReference type="NCBI Taxonomy" id="2979990"/>
    <lineage>
        <taxon>Archaea</taxon>
        <taxon>Methanobacteriati</taxon>
        <taxon>Methanobacteriota</taxon>
        <taxon>Stenosarchaea group</taxon>
        <taxon>Halobacteria</taxon>
        <taxon>Halobacteriales</taxon>
        <taxon>Natrialbaceae</taxon>
        <taxon>Natronoglomus</taxon>
    </lineage>
</organism>
<protein>
    <submittedName>
        <fullName evidence="3">J domain-containing protein</fullName>
    </submittedName>
</protein>
<dbReference type="PANTHER" id="PTHR44240">
    <property type="entry name" value="DNAJ DOMAIN (PROKARYOTIC HEAT SHOCK PROTEIN)-RELATED"/>
    <property type="match status" value="1"/>
</dbReference>
<dbReference type="Proteomes" id="UP001320972">
    <property type="component" value="Unassembled WGS sequence"/>
</dbReference>
<keyword evidence="4" id="KW-1185">Reference proteome</keyword>
<name>A0ABT2Q9S9_9EURY</name>
<dbReference type="RefSeq" id="WP_338006912.1">
    <property type="nucleotide sequence ID" value="NZ_JAOPKB010000001.1"/>
</dbReference>
<accession>A0ABT2Q9S9</accession>
<dbReference type="InterPro" id="IPR001623">
    <property type="entry name" value="DnaJ_domain"/>
</dbReference>
<dbReference type="CDD" id="cd06257">
    <property type="entry name" value="DnaJ"/>
    <property type="match status" value="1"/>
</dbReference>
<dbReference type="Gene3D" id="1.10.287.110">
    <property type="entry name" value="DnaJ domain"/>
    <property type="match status" value="1"/>
</dbReference>
<reference evidence="3 4" key="1">
    <citation type="submission" date="2022-09" db="EMBL/GenBank/DDBJ databases">
        <title>Enrichment on poylsaccharides allowed isolation of novel metabolic and taxonomic groups of Haloarchaea.</title>
        <authorList>
            <person name="Sorokin D.Y."/>
            <person name="Elcheninov A.G."/>
            <person name="Khizhniak T.V."/>
            <person name="Kolganova T.V."/>
            <person name="Kublanov I.V."/>
        </authorList>
    </citation>
    <scope>NUCLEOTIDE SEQUENCE [LARGE SCALE GENOMIC DNA]</scope>
    <source>
        <strain evidence="3 4">AArc-m2/3/4</strain>
    </source>
</reference>
<sequence>MQYTMERHYDVLGVAPDADRSEIRRAYRALLKEHHPDQGGSRERFLRIKEAYEEITGEVAPVGDTEYGATARSEVVAADPTFDPDARDAQARARTGSGPEASPRATAPNPNRGPRLRVDGDLLTVTLLGLVHELELASIVSGVPAEMVRTAVFFEVHNTSDRPLEWRGRAKTSFIGDDGFMYEGSNVVVPHAHEVPSWWCVTDVEIQPGRALDGFVVAQSIPEDVTVEKVVYTQHAYDESGSTVEDTERYLFDVQSRVRDALDYVPFDLEERSESEDSSNQ</sequence>
<dbReference type="SMART" id="SM00271">
    <property type="entry name" value="DnaJ"/>
    <property type="match status" value="1"/>
</dbReference>
<evidence type="ECO:0000313" key="3">
    <source>
        <dbReference type="EMBL" id="MCU4971689.1"/>
    </source>
</evidence>
<dbReference type="PRINTS" id="PR00625">
    <property type="entry name" value="JDOMAIN"/>
</dbReference>
<dbReference type="PANTHER" id="PTHR44240:SF10">
    <property type="entry name" value="J DOMAIN-CONTAINING PROTEIN"/>
    <property type="match status" value="1"/>
</dbReference>
<dbReference type="InterPro" id="IPR052276">
    <property type="entry name" value="Diphthamide-biosynth_chaperone"/>
</dbReference>
<evidence type="ECO:0000256" key="1">
    <source>
        <dbReference type="SAM" id="MobiDB-lite"/>
    </source>
</evidence>
<gene>
    <name evidence="3" type="ORF">OB955_02920</name>
</gene>
<evidence type="ECO:0000259" key="2">
    <source>
        <dbReference type="PROSITE" id="PS50076"/>
    </source>
</evidence>
<feature type="domain" description="J" evidence="2">
    <location>
        <begin position="7"/>
        <end position="71"/>
    </location>
</feature>
<dbReference type="Pfam" id="PF00226">
    <property type="entry name" value="DnaJ"/>
    <property type="match status" value="1"/>
</dbReference>
<dbReference type="EMBL" id="JAOPKB010000001">
    <property type="protein sequence ID" value="MCU4971689.1"/>
    <property type="molecule type" value="Genomic_DNA"/>
</dbReference>
<dbReference type="PROSITE" id="PS50076">
    <property type="entry name" value="DNAJ_2"/>
    <property type="match status" value="1"/>
</dbReference>
<dbReference type="SUPFAM" id="SSF46565">
    <property type="entry name" value="Chaperone J-domain"/>
    <property type="match status" value="1"/>
</dbReference>
<feature type="region of interest" description="Disordered" evidence="1">
    <location>
        <begin position="77"/>
        <end position="117"/>
    </location>
</feature>
<evidence type="ECO:0000313" key="4">
    <source>
        <dbReference type="Proteomes" id="UP001320972"/>
    </source>
</evidence>